<keyword evidence="2" id="KW-0805">Transcription regulation</keyword>
<dbReference type="InterPro" id="IPR036388">
    <property type="entry name" value="WH-like_DNA-bd_sf"/>
</dbReference>
<proteinExistence type="inferred from homology"/>
<dbReference type="Proteomes" id="UP000184603">
    <property type="component" value="Unassembled WGS sequence"/>
</dbReference>
<dbReference type="STRING" id="1121416.SAMN02745220_03937"/>
<accession>A0A1M7YFD2</accession>
<evidence type="ECO:0000256" key="1">
    <source>
        <dbReference type="ARBA" id="ARBA00009437"/>
    </source>
</evidence>
<organism evidence="6 7">
    <name type="scientific">Desulfopila aestuarii DSM 18488</name>
    <dbReference type="NCBI Taxonomy" id="1121416"/>
    <lineage>
        <taxon>Bacteria</taxon>
        <taxon>Pseudomonadati</taxon>
        <taxon>Thermodesulfobacteriota</taxon>
        <taxon>Desulfobulbia</taxon>
        <taxon>Desulfobulbales</taxon>
        <taxon>Desulfocapsaceae</taxon>
        <taxon>Desulfopila</taxon>
    </lineage>
</organism>
<protein>
    <submittedName>
        <fullName evidence="6">DNA-binding transcriptional regulator, LysR family</fullName>
    </submittedName>
</protein>
<dbReference type="Gene3D" id="1.10.10.10">
    <property type="entry name" value="Winged helix-like DNA-binding domain superfamily/Winged helix DNA-binding domain"/>
    <property type="match status" value="1"/>
</dbReference>
<dbReference type="PRINTS" id="PR00039">
    <property type="entry name" value="HTHLYSR"/>
</dbReference>
<dbReference type="InterPro" id="IPR005119">
    <property type="entry name" value="LysR_subst-bd"/>
</dbReference>
<dbReference type="GO" id="GO:0003700">
    <property type="term" value="F:DNA-binding transcription factor activity"/>
    <property type="evidence" value="ECO:0007669"/>
    <property type="project" value="InterPro"/>
</dbReference>
<dbReference type="SUPFAM" id="SSF46785">
    <property type="entry name" value="Winged helix' DNA-binding domain"/>
    <property type="match status" value="1"/>
</dbReference>
<dbReference type="Gene3D" id="3.40.190.290">
    <property type="match status" value="1"/>
</dbReference>
<evidence type="ECO:0000313" key="7">
    <source>
        <dbReference type="Proteomes" id="UP000184603"/>
    </source>
</evidence>
<evidence type="ECO:0000256" key="2">
    <source>
        <dbReference type="ARBA" id="ARBA00023015"/>
    </source>
</evidence>
<name>A0A1M7YFD2_9BACT</name>
<dbReference type="GO" id="GO:0000976">
    <property type="term" value="F:transcription cis-regulatory region binding"/>
    <property type="evidence" value="ECO:0007669"/>
    <property type="project" value="TreeGrafter"/>
</dbReference>
<comment type="similarity">
    <text evidence="1">Belongs to the LysR transcriptional regulatory family.</text>
</comment>
<dbReference type="AlphaFoldDB" id="A0A1M7YFD2"/>
<evidence type="ECO:0000256" key="4">
    <source>
        <dbReference type="ARBA" id="ARBA00023163"/>
    </source>
</evidence>
<gene>
    <name evidence="6" type="ORF">SAMN02745220_03937</name>
</gene>
<keyword evidence="3 6" id="KW-0238">DNA-binding</keyword>
<evidence type="ECO:0000259" key="5">
    <source>
        <dbReference type="PROSITE" id="PS50931"/>
    </source>
</evidence>
<dbReference type="PANTHER" id="PTHR30126">
    <property type="entry name" value="HTH-TYPE TRANSCRIPTIONAL REGULATOR"/>
    <property type="match status" value="1"/>
</dbReference>
<sequence length="307" mass="34576">MIDITLRQAQLFLALVRSGRIQSVAKEFHLTQSAVSTAIKRFEESVGASLFDRAHKKISPNSNGKVLAEELSPLVQRFEDVALMFKKDCVTGDLEIGASQTLADYVLPQVLYDFQLQHPKAHLSIWTGNSKSVVRAVELGEVPVGYIEGEVHSRILTSTLIGTEELVVVTADKKFAGARSYTMEELLGHRWIMRESGSGTRETFFHQLKERGQQLNVFMELDHMESIKHVLRNKGTLACLSQHCVMHELARGTLYPVQIDKYRFTRNIYQVIHPRQSVTILMEAVFEEVNAAMQSISKSMSTLRGAE</sequence>
<keyword evidence="7" id="KW-1185">Reference proteome</keyword>
<feature type="domain" description="HTH lysR-type" evidence="5">
    <location>
        <begin position="4"/>
        <end position="61"/>
    </location>
</feature>
<evidence type="ECO:0000256" key="3">
    <source>
        <dbReference type="ARBA" id="ARBA00023125"/>
    </source>
</evidence>
<dbReference type="OrthoDB" id="5317428at2"/>
<keyword evidence="4" id="KW-0804">Transcription</keyword>
<dbReference type="Pfam" id="PF03466">
    <property type="entry name" value="LysR_substrate"/>
    <property type="match status" value="1"/>
</dbReference>
<evidence type="ECO:0000313" key="6">
    <source>
        <dbReference type="EMBL" id="SHO51291.1"/>
    </source>
</evidence>
<dbReference type="EMBL" id="FRFE01000024">
    <property type="protein sequence ID" value="SHO51291.1"/>
    <property type="molecule type" value="Genomic_DNA"/>
</dbReference>
<dbReference type="InterPro" id="IPR000847">
    <property type="entry name" value="LysR_HTH_N"/>
</dbReference>
<reference evidence="6 7" key="1">
    <citation type="submission" date="2016-12" db="EMBL/GenBank/DDBJ databases">
        <authorList>
            <person name="Song W.-J."/>
            <person name="Kurnit D.M."/>
        </authorList>
    </citation>
    <scope>NUCLEOTIDE SEQUENCE [LARGE SCALE GENOMIC DNA]</scope>
    <source>
        <strain evidence="6 7">DSM 18488</strain>
    </source>
</reference>
<dbReference type="PROSITE" id="PS50931">
    <property type="entry name" value="HTH_LYSR"/>
    <property type="match status" value="1"/>
</dbReference>
<dbReference type="SUPFAM" id="SSF53850">
    <property type="entry name" value="Periplasmic binding protein-like II"/>
    <property type="match status" value="1"/>
</dbReference>
<dbReference type="Pfam" id="PF00126">
    <property type="entry name" value="HTH_1"/>
    <property type="match status" value="1"/>
</dbReference>
<dbReference type="RefSeq" id="WP_073615371.1">
    <property type="nucleotide sequence ID" value="NZ_FRFE01000024.1"/>
</dbReference>
<dbReference type="InterPro" id="IPR036390">
    <property type="entry name" value="WH_DNA-bd_sf"/>
</dbReference>
<dbReference type="PANTHER" id="PTHR30126:SF94">
    <property type="entry name" value="LYSR FAMILY TRANSCRIPTIONAL REGULATOR"/>
    <property type="match status" value="1"/>
</dbReference>